<reference evidence="4 6" key="2">
    <citation type="journal article" date="2018" name="Plant J.">
        <title>The Physcomitrella patens chromosome-scale assembly reveals moss genome structure and evolution.</title>
        <authorList>
            <person name="Lang D."/>
            <person name="Ullrich K.K."/>
            <person name="Murat F."/>
            <person name="Fuchs J."/>
            <person name="Jenkins J."/>
            <person name="Haas F.B."/>
            <person name="Piednoel M."/>
            <person name="Gundlach H."/>
            <person name="Van Bel M."/>
            <person name="Meyberg R."/>
            <person name="Vives C."/>
            <person name="Morata J."/>
            <person name="Symeonidi A."/>
            <person name="Hiss M."/>
            <person name="Muchero W."/>
            <person name="Kamisugi Y."/>
            <person name="Saleh O."/>
            <person name="Blanc G."/>
            <person name="Decker E.L."/>
            <person name="van Gessel N."/>
            <person name="Grimwood J."/>
            <person name="Hayes R.D."/>
            <person name="Graham S.W."/>
            <person name="Gunter L.E."/>
            <person name="McDaniel S.F."/>
            <person name="Hoernstein S.N.W."/>
            <person name="Larsson A."/>
            <person name="Li F.W."/>
            <person name="Perroud P.F."/>
            <person name="Phillips J."/>
            <person name="Ranjan P."/>
            <person name="Rokshar D.S."/>
            <person name="Rothfels C.J."/>
            <person name="Schneider L."/>
            <person name="Shu S."/>
            <person name="Stevenson D.W."/>
            <person name="Thummler F."/>
            <person name="Tillich M."/>
            <person name="Villarreal Aguilar J.C."/>
            <person name="Widiez T."/>
            <person name="Wong G.K."/>
            <person name="Wymore A."/>
            <person name="Zhang Y."/>
            <person name="Zimmer A.D."/>
            <person name="Quatrano R.S."/>
            <person name="Mayer K.F.X."/>
            <person name="Goodstein D."/>
            <person name="Casacuberta J.M."/>
            <person name="Vandepoele K."/>
            <person name="Reski R."/>
            <person name="Cuming A.C."/>
            <person name="Tuskan G.A."/>
            <person name="Maumus F."/>
            <person name="Salse J."/>
            <person name="Schmutz J."/>
            <person name="Rensing S.A."/>
        </authorList>
    </citation>
    <scope>NUCLEOTIDE SEQUENCE [LARGE SCALE GENOMIC DNA]</scope>
    <source>
        <strain evidence="5 6">cv. Gransden 2004</strain>
    </source>
</reference>
<feature type="region of interest" description="Disordered" evidence="2">
    <location>
        <begin position="1"/>
        <end position="62"/>
    </location>
</feature>
<evidence type="ECO:0000313" key="6">
    <source>
        <dbReference type="Proteomes" id="UP000006727"/>
    </source>
</evidence>
<dbReference type="PANTHER" id="PTHR34122">
    <property type="entry name" value="EXPRESSED PROTEIN-RELATED"/>
    <property type="match status" value="1"/>
</dbReference>
<evidence type="ECO:0000256" key="1">
    <source>
        <dbReference type="ARBA" id="ARBA00023242"/>
    </source>
</evidence>
<feature type="compositionally biased region" description="Basic and acidic residues" evidence="2">
    <location>
        <begin position="450"/>
        <end position="468"/>
    </location>
</feature>
<feature type="region of interest" description="Disordered" evidence="2">
    <location>
        <begin position="265"/>
        <end position="327"/>
    </location>
</feature>
<feature type="compositionally biased region" description="Polar residues" evidence="2">
    <location>
        <begin position="271"/>
        <end position="285"/>
    </location>
</feature>
<dbReference type="PROSITE" id="PS51667">
    <property type="entry name" value="WRC"/>
    <property type="match status" value="1"/>
</dbReference>
<feature type="compositionally biased region" description="Low complexity" evidence="2">
    <location>
        <begin position="553"/>
        <end position="562"/>
    </location>
</feature>
<dbReference type="Gramene" id="Pp3c14_20850V3.1">
    <property type="protein sequence ID" value="Pp3c14_20850V3.1"/>
    <property type="gene ID" value="Pp3c14_20850"/>
</dbReference>
<feature type="domain" description="WRC" evidence="3">
    <location>
        <begin position="506"/>
        <end position="556"/>
    </location>
</feature>
<dbReference type="Pfam" id="PF08879">
    <property type="entry name" value="WRC"/>
    <property type="match status" value="1"/>
</dbReference>
<dbReference type="PANTHER" id="PTHR34122:SF3">
    <property type="entry name" value="WRC DOMAIN-CONTAINING PROTEIN"/>
    <property type="match status" value="1"/>
</dbReference>
<evidence type="ECO:0000313" key="5">
    <source>
        <dbReference type="EnsemblPlants" id="Pp3c14_20850V3.1"/>
    </source>
</evidence>
<accession>A0A2K1JJ92</accession>
<keyword evidence="1" id="KW-0539">Nucleus</keyword>
<feature type="region of interest" description="Disordered" evidence="2">
    <location>
        <begin position="407"/>
        <end position="520"/>
    </location>
</feature>
<dbReference type="KEGG" id="ppp:112290964"/>
<reference evidence="4 6" key="1">
    <citation type="journal article" date="2008" name="Science">
        <title>The Physcomitrella genome reveals evolutionary insights into the conquest of land by plants.</title>
        <authorList>
            <person name="Rensing S."/>
            <person name="Lang D."/>
            <person name="Zimmer A."/>
            <person name="Terry A."/>
            <person name="Salamov A."/>
            <person name="Shapiro H."/>
            <person name="Nishiyama T."/>
            <person name="Perroud P.-F."/>
            <person name="Lindquist E."/>
            <person name="Kamisugi Y."/>
            <person name="Tanahashi T."/>
            <person name="Sakakibara K."/>
            <person name="Fujita T."/>
            <person name="Oishi K."/>
            <person name="Shin-I T."/>
            <person name="Kuroki Y."/>
            <person name="Toyoda A."/>
            <person name="Suzuki Y."/>
            <person name="Hashimoto A."/>
            <person name="Yamaguchi K."/>
            <person name="Sugano A."/>
            <person name="Kohara Y."/>
            <person name="Fujiyama A."/>
            <person name="Anterola A."/>
            <person name="Aoki S."/>
            <person name="Ashton N."/>
            <person name="Barbazuk W.B."/>
            <person name="Barker E."/>
            <person name="Bennetzen J."/>
            <person name="Bezanilla M."/>
            <person name="Blankenship R."/>
            <person name="Cho S.H."/>
            <person name="Dutcher S."/>
            <person name="Estelle M."/>
            <person name="Fawcett J.A."/>
            <person name="Gundlach H."/>
            <person name="Hanada K."/>
            <person name="Heyl A."/>
            <person name="Hicks K.A."/>
            <person name="Hugh J."/>
            <person name="Lohr M."/>
            <person name="Mayer K."/>
            <person name="Melkozernov A."/>
            <person name="Murata T."/>
            <person name="Nelson D."/>
            <person name="Pils B."/>
            <person name="Prigge M."/>
            <person name="Reiss B."/>
            <person name="Renner T."/>
            <person name="Rombauts S."/>
            <person name="Rushton P."/>
            <person name="Sanderfoot A."/>
            <person name="Schween G."/>
            <person name="Shiu S.-H."/>
            <person name="Stueber K."/>
            <person name="Theodoulou F.L."/>
            <person name="Tu H."/>
            <person name="Van de Peer Y."/>
            <person name="Verrier P.J."/>
            <person name="Waters E."/>
            <person name="Wood A."/>
            <person name="Yang L."/>
            <person name="Cove D."/>
            <person name="Cuming A."/>
            <person name="Hasebe M."/>
            <person name="Lucas S."/>
            <person name="Mishler D.B."/>
            <person name="Reski R."/>
            <person name="Grigoriev I."/>
            <person name="Quatrano R.S."/>
            <person name="Boore J.L."/>
        </authorList>
    </citation>
    <scope>NUCLEOTIDE SEQUENCE [LARGE SCALE GENOMIC DNA]</scope>
    <source>
        <strain evidence="5 6">cv. Gransden 2004</strain>
    </source>
</reference>
<dbReference type="EnsemblPlants" id="Pp3c14_20850V3.3">
    <property type="protein sequence ID" value="Pp3c14_20850V3.3"/>
    <property type="gene ID" value="Pp3c14_20850"/>
</dbReference>
<dbReference type="EnsemblPlants" id="Pp3c14_20850V3.1">
    <property type="protein sequence ID" value="Pp3c14_20850V3.1"/>
    <property type="gene ID" value="Pp3c14_20850"/>
</dbReference>
<dbReference type="RefSeq" id="XP_024393621.1">
    <property type="nucleotide sequence ID" value="XM_024537853.2"/>
</dbReference>
<dbReference type="InterPro" id="IPR014977">
    <property type="entry name" value="WRC_dom"/>
</dbReference>
<dbReference type="EnsemblPlants" id="Pp3c14_20850V3.2">
    <property type="protein sequence ID" value="Pp3c14_20850V3.2"/>
    <property type="gene ID" value="Pp3c14_20850"/>
</dbReference>
<feature type="compositionally biased region" description="Basic residues" evidence="2">
    <location>
        <begin position="290"/>
        <end position="307"/>
    </location>
</feature>
<protein>
    <recommendedName>
        <fullName evidence="3">WRC domain-containing protein</fullName>
    </recommendedName>
</protein>
<reference evidence="5" key="3">
    <citation type="submission" date="2020-12" db="UniProtKB">
        <authorList>
            <consortium name="EnsemblPlants"/>
        </authorList>
    </citation>
    <scope>IDENTIFICATION</scope>
</reference>
<name>A0A2K1JJ92_PHYPA</name>
<dbReference type="AlphaFoldDB" id="A0A2K1JJ92"/>
<dbReference type="Proteomes" id="UP000006727">
    <property type="component" value="Chromosome 14"/>
</dbReference>
<dbReference type="RefSeq" id="XP_073394806.1">
    <property type="nucleotide sequence ID" value="XM_073538705.1"/>
</dbReference>
<dbReference type="GeneID" id="112290964"/>
<evidence type="ECO:0000259" key="3">
    <source>
        <dbReference type="PROSITE" id="PS51667"/>
    </source>
</evidence>
<feature type="compositionally biased region" description="Basic and acidic residues" evidence="2">
    <location>
        <begin position="569"/>
        <end position="579"/>
    </location>
</feature>
<dbReference type="PaxDb" id="3218-PP1S34_240V6.1"/>
<feature type="compositionally biased region" description="Basic residues" evidence="2">
    <location>
        <begin position="1"/>
        <end position="12"/>
    </location>
</feature>
<dbReference type="EMBL" id="ABEU02000014">
    <property type="protein sequence ID" value="PNR41396.1"/>
    <property type="molecule type" value="Genomic_DNA"/>
</dbReference>
<dbReference type="Gramene" id="Pp3c14_20850V3.2">
    <property type="protein sequence ID" value="Pp3c14_20850V3.2"/>
    <property type="gene ID" value="Pp3c14_20850"/>
</dbReference>
<evidence type="ECO:0000313" key="4">
    <source>
        <dbReference type="EMBL" id="PNR41396.1"/>
    </source>
</evidence>
<organism evidence="4">
    <name type="scientific">Physcomitrium patens</name>
    <name type="common">Spreading-leaved earth moss</name>
    <name type="synonym">Physcomitrella patens</name>
    <dbReference type="NCBI Taxonomy" id="3218"/>
    <lineage>
        <taxon>Eukaryota</taxon>
        <taxon>Viridiplantae</taxon>
        <taxon>Streptophyta</taxon>
        <taxon>Embryophyta</taxon>
        <taxon>Bryophyta</taxon>
        <taxon>Bryophytina</taxon>
        <taxon>Bryopsida</taxon>
        <taxon>Funariidae</taxon>
        <taxon>Funariales</taxon>
        <taxon>Funariaceae</taxon>
        <taxon>Physcomitrium</taxon>
    </lineage>
</organism>
<dbReference type="OrthoDB" id="1939239at2759"/>
<feature type="compositionally biased region" description="Basic residues" evidence="2">
    <location>
        <begin position="542"/>
        <end position="552"/>
    </location>
</feature>
<feature type="region of interest" description="Disordered" evidence="2">
    <location>
        <begin position="540"/>
        <end position="579"/>
    </location>
</feature>
<sequence length="579" mass="63435">MQGMRMRKHSRGNARGGSLNAYPELSNDDQKPVSSPRALEKNNEIDNNSRGSDEKDARTVLGWGGNERSAFASRAAPTWLEETQVTRLDPSGEPHMNLDEFVTSLARTNCFPAEDKPTSLSGNGNACMGNAVENSQSSTVHSDDPDFRRLSGGSSTFVGQSSAELDTSLRLGPMGANEESNKLPALVSGKNKAVADTQEDCDEGDMRENFARGFYAIRRDNRKGHCTADATMEGPNVSVSPSPDHDEVCRQYHIAGCASVEEHSPELQLELDSSSPSEAGKSSTDSIERRFRKNRRNPRCTGRKRGALHLQASTQDEPPLLASDHPAKQPKKSLMFSLHTIYQEAGKEGRTVAEAVSKILQQGLPGLDEGAYHSPRQIAQLLRSSPYFTELEDGRFALCNAIVDEDDFGDAERPRPGPKEKATASSRQGTSKRPRTSTVTHSPPAIGTDNEGRGMEVETGREGKKETGEAGGLSLKREAEAAVNVSKPSRSGRPKRLTHMKQDNVEELGNQCNRRDGKGWTCPLRAKTGYQLCDHHLDKLRCKPGSRSKYNKYKNNNRSNKSPAATRNSPRDLRKPDPL</sequence>
<feature type="compositionally biased region" description="Basic residues" evidence="2">
    <location>
        <begin position="490"/>
        <end position="499"/>
    </location>
</feature>
<feature type="compositionally biased region" description="Basic and acidic residues" evidence="2">
    <location>
        <begin position="410"/>
        <end position="422"/>
    </location>
</feature>
<proteinExistence type="predicted"/>
<gene>
    <name evidence="5" type="primary">LOC112290964</name>
    <name evidence="4" type="ORF">PHYPA_018799</name>
</gene>
<evidence type="ECO:0000256" key="2">
    <source>
        <dbReference type="SAM" id="MobiDB-lite"/>
    </source>
</evidence>
<dbReference type="RefSeq" id="XP_024393622.1">
    <property type="nucleotide sequence ID" value="XM_024537854.2"/>
</dbReference>
<dbReference type="Gramene" id="Pp3c14_20850V3.3">
    <property type="protein sequence ID" value="Pp3c14_20850V3.3"/>
    <property type="gene ID" value="Pp3c14_20850"/>
</dbReference>
<keyword evidence="6" id="KW-1185">Reference proteome</keyword>